<comment type="caution">
    <text evidence="2">The sequence shown here is derived from an EMBL/GenBank/DDBJ whole genome shotgun (WGS) entry which is preliminary data.</text>
</comment>
<dbReference type="SUPFAM" id="SSF90250">
    <property type="entry name" value="Troponin coil-coiled subunits"/>
    <property type="match status" value="1"/>
</dbReference>
<name>A0A699Q974_TANCI</name>
<dbReference type="InterPro" id="IPR038077">
    <property type="entry name" value="Troponin_sf"/>
</dbReference>
<organism evidence="2">
    <name type="scientific">Tanacetum cinerariifolium</name>
    <name type="common">Dalmatian daisy</name>
    <name type="synonym">Chrysanthemum cinerariifolium</name>
    <dbReference type="NCBI Taxonomy" id="118510"/>
    <lineage>
        <taxon>Eukaryota</taxon>
        <taxon>Viridiplantae</taxon>
        <taxon>Streptophyta</taxon>
        <taxon>Embryophyta</taxon>
        <taxon>Tracheophyta</taxon>
        <taxon>Spermatophyta</taxon>
        <taxon>Magnoliopsida</taxon>
        <taxon>eudicotyledons</taxon>
        <taxon>Gunneridae</taxon>
        <taxon>Pentapetalae</taxon>
        <taxon>asterids</taxon>
        <taxon>campanulids</taxon>
        <taxon>Asterales</taxon>
        <taxon>Asteraceae</taxon>
        <taxon>Asteroideae</taxon>
        <taxon>Anthemideae</taxon>
        <taxon>Anthemidinae</taxon>
        <taxon>Tanacetum</taxon>
    </lineage>
</organism>
<evidence type="ECO:0000313" key="2">
    <source>
        <dbReference type="EMBL" id="GFC62612.1"/>
    </source>
</evidence>
<reference evidence="2" key="1">
    <citation type="journal article" date="2019" name="Sci. Rep.">
        <title>Draft genome of Tanacetum cinerariifolium, the natural source of mosquito coil.</title>
        <authorList>
            <person name="Yamashiro T."/>
            <person name="Shiraishi A."/>
            <person name="Satake H."/>
            <person name="Nakayama K."/>
        </authorList>
    </citation>
    <scope>NUCLEOTIDE SEQUENCE</scope>
</reference>
<evidence type="ECO:0000256" key="1">
    <source>
        <dbReference type="SAM" id="MobiDB-lite"/>
    </source>
</evidence>
<feature type="region of interest" description="Disordered" evidence="1">
    <location>
        <begin position="1"/>
        <end position="42"/>
    </location>
</feature>
<dbReference type="EMBL" id="BKCJ010994613">
    <property type="protein sequence ID" value="GFC62612.1"/>
    <property type="molecule type" value="Genomic_DNA"/>
</dbReference>
<proteinExistence type="predicted"/>
<sequence length="115" mass="13204">MSHHKGIFVNPSLTKKRKETEVSQDETPTEEHIPTPFHDPLPSVEDRLQLNELIEICTKLSDRVLSLEKIKTNQAAEIKKLKKRVKKLEGKKKKRTHGLKRLYKVVLSAKEGLGD</sequence>
<accession>A0A699Q974</accession>
<dbReference type="AlphaFoldDB" id="A0A699Q974"/>
<protein>
    <submittedName>
        <fullName evidence="2">Uncharacterized protein</fullName>
    </submittedName>
</protein>
<gene>
    <name evidence="2" type="ORF">Tci_834582</name>
</gene>